<dbReference type="InterPro" id="IPR001810">
    <property type="entry name" value="F-box_dom"/>
</dbReference>
<accession>A0A2I2G162</accession>
<dbReference type="OrthoDB" id="6612291at2759"/>
<dbReference type="Proteomes" id="UP000234275">
    <property type="component" value="Unassembled WGS sequence"/>
</dbReference>
<organism evidence="2 3">
    <name type="scientific">Aspergillus steynii IBT 23096</name>
    <dbReference type="NCBI Taxonomy" id="1392250"/>
    <lineage>
        <taxon>Eukaryota</taxon>
        <taxon>Fungi</taxon>
        <taxon>Dikarya</taxon>
        <taxon>Ascomycota</taxon>
        <taxon>Pezizomycotina</taxon>
        <taxon>Eurotiomycetes</taxon>
        <taxon>Eurotiomycetidae</taxon>
        <taxon>Eurotiales</taxon>
        <taxon>Aspergillaceae</taxon>
        <taxon>Aspergillus</taxon>
        <taxon>Aspergillus subgen. Circumdati</taxon>
    </lineage>
</organism>
<dbReference type="PROSITE" id="PS50181">
    <property type="entry name" value="FBOX"/>
    <property type="match status" value="1"/>
</dbReference>
<dbReference type="SUPFAM" id="SSF81383">
    <property type="entry name" value="F-box domain"/>
    <property type="match status" value="1"/>
</dbReference>
<feature type="domain" description="F-box" evidence="1">
    <location>
        <begin position="328"/>
        <end position="376"/>
    </location>
</feature>
<comment type="caution">
    <text evidence="2">The sequence shown here is derived from an EMBL/GenBank/DDBJ whole genome shotgun (WGS) entry which is preliminary data.</text>
</comment>
<dbReference type="STRING" id="1392250.A0A2I2G162"/>
<dbReference type="VEuPathDB" id="FungiDB:P170DRAFT_466063"/>
<dbReference type="AlphaFoldDB" id="A0A2I2G162"/>
<evidence type="ECO:0000313" key="2">
    <source>
        <dbReference type="EMBL" id="PLB46609.1"/>
    </source>
</evidence>
<dbReference type="InterPro" id="IPR036047">
    <property type="entry name" value="F-box-like_dom_sf"/>
</dbReference>
<dbReference type="GeneID" id="36560081"/>
<dbReference type="Pfam" id="PF00646">
    <property type="entry name" value="F-box"/>
    <property type="match status" value="1"/>
</dbReference>
<gene>
    <name evidence="2" type="ORF">P170DRAFT_466063</name>
</gene>
<name>A0A2I2G162_9EURO</name>
<dbReference type="EMBL" id="MSFO01000006">
    <property type="protein sequence ID" value="PLB46609.1"/>
    <property type="molecule type" value="Genomic_DNA"/>
</dbReference>
<evidence type="ECO:0000259" key="1">
    <source>
        <dbReference type="PROSITE" id="PS50181"/>
    </source>
</evidence>
<sequence>MGYSEIYCALCGISFNIARLRTADEPEDAAWTTYAPVGWINPLGRDNGECSTEETGCCYVIRNCEWYKRGISEGMKSDLWEIMFFEYEEGKLPKVGDKLPMAEPIMELDGRIGLKKQDLEHVAGPGCRCTNGYVGHRVSVEEMRSCQTAQCLAAKQGGWQLQSDDCQVELESNYFLTGLVDGMPDIEMGWIGISPVRHGLDQLDPADPFGHCYDDEYNNPPFHPACFAIFMKLSRLRFGRVVVDSLMDFFSNIDADEYSLIETLMDPDAAGCTDQWWDHVRGTEWLAVNPFYVPRLREIFQKAMNSEISFSQQDSAFTNSISAPDHHKDPFAQLPPELRNMVLDRLVAKDIASLRLASRTFYDIPISLFHGLIRKEMPWLWEIWDDEAPFFWATVTEADIRANGILENSVDRESQVVGHTMNVEEHVRRWTLPKPPVPTTNWYIIYRDIKKHWTDLKGLRSRKRIWTWQGGIIDGMEKRFNRGDA</sequence>
<keyword evidence="3" id="KW-1185">Reference proteome</keyword>
<proteinExistence type="predicted"/>
<protein>
    <recommendedName>
        <fullName evidence="1">F-box domain-containing protein</fullName>
    </recommendedName>
</protein>
<reference evidence="2 3" key="1">
    <citation type="submission" date="2016-12" db="EMBL/GenBank/DDBJ databases">
        <title>The genomes of Aspergillus section Nigri reveals drivers in fungal speciation.</title>
        <authorList>
            <consortium name="DOE Joint Genome Institute"/>
            <person name="Vesth T.C."/>
            <person name="Nybo J."/>
            <person name="Theobald S."/>
            <person name="Brandl J."/>
            <person name="Frisvad J.C."/>
            <person name="Nielsen K.F."/>
            <person name="Lyhne E.K."/>
            <person name="Kogle M.E."/>
            <person name="Kuo A."/>
            <person name="Riley R."/>
            <person name="Clum A."/>
            <person name="Nolan M."/>
            <person name="Lipzen A."/>
            <person name="Salamov A."/>
            <person name="Henrissat B."/>
            <person name="Wiebenga A."/>
            <person name="De Vries R.P."/>
            <person name="Grigoriev I.V."/>
            <person name="Mortensen U.H."/>
            <person name="Andersen M.R."/>
            <person name="Baker S.E."/>
        </authorList>
    </citation>
    <scope>NUCLEOTIDE SEQUENCE [LARGE SCALE GENOMIC DNA]</scope>
    <source>
        <strain evidence="2 3">IBT 23096</strain>
    </source>
</reference>
<evidence type="ECO:0000313" key="3">
    <source>
        <dbReference type="Proteomes" id="UP000234275"/>
    </source>
</evidence>
<dbReference type="RefSeq" id="XP_024701911.1">
    <property type="nucleotide sequence ID" value="XM_024852383.1"/>
</dbReference>